<feature type="coiled-coil region" evidence="1">
    <location>
        <begin position="186"/>
        <end position="213"/>
    </location>
</feature>
<organism evidence="3 4">
    <name type="scientific">Tribonema minus</name>
    <dbReference type="NCBI Taxonomy" id="303371"/>
    <lineage>
        <taxon>Eukaryota</taxon>
        <taxon>Sar</taxon>
        <taxon>Stramenopiles</taxon>
        <taxon>Ochrophyta</taxon>
        <taxon>PX clade</taxon>
        <taxon>Xanthophyceae</taxon>
        <taxon>Tribonematales</taxon>
        <taxon>Tribonemataceae</taxon>
        <taxon>Tribonema</taxon>
    </lineage>
</organism>
<accession>A0A835Z2B3</accession>
<feature type="coiled-coil region" evidence="1">
    <location>
        <begin position="454"/>
        <end position="528"/>
    </location>
</feature>
<comment type="caution">
    <text evidence="3">The sequence shown here is derived from an EMBL/GenBank/DDBJ whole genome shotgun (WGS) entry which is preliminary data.</text>
</comment>
<feature type="non-terminal residue" evidence="3">
    <location>
        <position position="817"/>
    </location>
</feature>
<evidence type="ECO:0000313" key="4">
    <source>
        <dbReference type="Proteomes" id="UP000664859"/>
    </source>
</evidence>
<feature type="region of interest" description="Disordered" evidence="2">
    <location>
        <begin position="1"/>
        <end position="27"/>
    </location>
</feature>
<dbReference type="AlphaFoldDB" id="A0A835Z2B3"/>
<gene>
    <name evidence="3" type="ORF">JKP88DRAFT_348378</name>
</gene>
<dbReference type="EMBL" id="JAFCMP010000146">
    <property type="protein sequence ID" value="KAG5184949.1"/>
    <property type="molecule type" value="Genomic_DNA"/>
</dbReference>
<sequence length="817" mass="87981">MAEEARTRRCASRQAAESASTAQTNQELQQEAQLEVMRDDLGDTAHALQVVTGRCTELTKQLQASALEIQQLRQALVASEDKWHHAAGGACVKLESAMLEVQQLRRATATGGASRRHTVGASAADELEAAQAEAMEYDRVQRSLAAVGTDDGRPSPAGVQRAAALLEVQQCKHAAATAADMHQRAAVLAAAELKTARAEISQLQAASAAAAERLRQSSTRTASELAAAVMKAEQMKLALEAAKAHHALAAEKSEANVQAALLRSSQLDMALADAHTSYQLTIAEAALKHEATAREAQNLRGALKAAEENLDLRAGAGDAERARALRQVQQLQEQLEASDNARQRSLEEARQQHKEALAALRREADNKDAELQALREVLYTTQHELQQLQSAHETQLRAHAQQVAAFKQEAADLRAVLSNEASSHTTALATAEQRAQASATAAAEQQFHEQLAAKNALQQQLLRARESARAEAQEAAHRLEVERARHRQERVQLHVTEQQLRSDLQAQREEAAQNAARLADAMHRLQTAEASTTAALAEVAAAHAHAASTEAAVLSQDEALETATSQVAQVLLERDRIKSALEAALAEHSERLMAAELHCRRAAISGSAALAAKNVELASLSNRLDAACTERDALQAQLRSTTRLHKLWHRSSASSDTSQLALRSSLDKGVEAAAQIASAAATEGSASPAVPSVPRSPQSLRRWSRKRQQVTEAHAGSGGAEQTTRWSMPLAVQQVQPCKDMGSPRHRRVSQRRSQIGDSGAASPSDTLEEEDLLSFGVPQLWGVNKAQDLQGQQELHALQRSLKETLRALGTAEQRA</sequence>
<evidence type="ECO:0000256" key="1">
    <source>
        <dbReference type="SAM" id="Coils"/>
    </source>
</evidence>
<feature type="compositionally biased region" description="Polar residues" evidence="2">
    <location>
        <begin position="752"/>
        <end position="766"/>
    </location>
</feature>
<keyword evidence="1" id="KW-0175">Coiled coil</keyword>
<feature type="coiled-coil region" evidence="1">
    <location>
        <begin position="578"/>
        <end position="637"/>
    </location>
</feature>
<feature type="coiled-coil region" evidence="1">
    <location>
        <begin position="289"/>
        <end position="391"/>
    </location>
</feature>
<dbReference type="Proteomes" id="UP000664859">
    <property type="component" value="Unassembled WGS sequence"/>
</dbReference>
<protein>
    <submittedName>
        <fullName evidence="3">Uncharacterized protein</fullName>
    </submittedName>
</protein>
<feature type="compositionally biased region" description="Low complexity" evidence="2">
    <location>
        <begin position="681"/>
        <end position="697"/>
    </location>
</feature>
<feature type="coiled-coil region" evidence="1">
    <location>
        <begin position="55"/>
        <end position="82"/>
    </location>
</feature>
<evidence type="ECO:0000256" key="2">
    <source>
        <dbReference type="SAM" id="MobiDB-lite"/>
    </source>
</evidence>
<keyword evidence="4" id="KW-1185">Reference proteome</keyword>
<evidence type="ECO:0000313" key="3">
    <source>
        <dbReference type="EMBL" id="KAG5184949.1"/>
    </source>
</evidence>
<feature type="region of interest" description="Disordered" evidence="2">
    <location>
        <begin position="681"/>
        <end position="771"/>
    </location>
</feature>
<name>A0A835Z2B3_9STRA</name>
<proteinExistence type="predicted"/>
<feature type="compositionally biased region" description="Polar residues" evidence="2">
    <location>
        <begin position="15"/>
        <end position="27"/>
    </location>
</feature>
<reference evidence="3" key="1">
    <citation type="submission" date="2021-02" db="EMBL/GenBank/DDBJ databases">
        <title>First Annotated Genome of the Yellow-green Alga Tribonema minus.</title>
        <authorList>
            <person name="Mahan K.M."/>
        </authorList>
    </citation>
    <scope>NUCLEOTIDE SEQUENCE</scope>
    <source>
        <strain evidence="3">UTEX B ZZ1240</strain>
    </source>
</reference>